<dbReference type="AlphaFoldDB" id="A0A6P1NWA2"/>
<accession>A0A6P1NWA2</accession>
<sequence>MFIGLVLALVSVYFRLGGRARGLVIGGFSSYVLFAVGWMVLGIAGWRSDKFPAWIGLLFVVAGLLGYNAGMPPYGIPIGLVMATLGWWIIRTGAPAAPVGGATTSGQAARSAGHLADTSR</sequence>
<keyword evidence="2" id="KW-0472">Membrane</keyword>
<protein>
    <submittedName>
        <fullName evidence="3">Uncharacterized protein</fullName>
    </submittedName>
</protein>
<evidence type="ECO:0000313" key="3">
    <source>
        <dbReference type="EMBL" id="QHK21171.1"/>
    </source>
</evidence>
<reference evidence="3 4" key="1">
    <citation type="submission" date="2020-01" db="EMBL/GenBank/DDBJ databases">
        <title>Pseudarthrobacter psychrotolerans sp. nov., isolated from antarctic soil.</title>
        <authorList>
            <person name="Shin Y."/>
            <person name="Park W."/>
        </authorList>
    </citation>
    <scope>NUCLEOTIDE SEQUENCE [LARGE SCALE GENOMIC DNA]</scope>
    <source>
        <strain evidence="3 4">YJ56</strain>
    </source>
</reference>
<feature type="transmembrane region" description="Helical" evidence="2">
    <location>
        <begin position="24"/>
        <end position="44"/>
    </location>
</feature>
<feature type="transmembrane region" description="Helical" evidence="2">
    <location>
        <begin position="51"/>
        <end position="68"/>
    </location>
</feature>
<proteinExistence type="predicted"/>
<dbReference type="Proteomes" id="UP000464186">
    <property type="component" value="Chromosome"/>
</dbReference>
<dbReference type="EMBL" id="CP047898">
    <property type="protein sequence ID" value="QHK21171.1"/>
    <property type="molecule type" value="Genomic_DNA"/>
</dbReference>
<keyword evidence="2" id="KW-1133">Transmembrane helix</keyword>
<organism evidence="3 4">
    <name type="scientific">Pseudarthrobacter psychrotolerans</name>
    <dbReference type="NCBI Taxonomy" id="2697569"/>
    <lineage>
        <taxon>Bacteria</taxon>
        <taxon>Bacillati</taxon>
        <taxon>Actinomycetota</taxon>
        <taxon>Actinomycetes</taxon>
        <taxon>Micrococcales</taxon>
        <taxon>Micrococcaceae</taxon>
        <taxon>Pseudarthrobacter</taxon>
    </lineage>
</organism>
<evidence type="ECO:0000256" key="2">
    <source>
        <dbReference type="SAM" id="Phobius"/>
    </source>
</evidence>
<keyword evidence="4" id="KW-1185">Reference proteome</keyword>
<evidence type="ECO:0000256" key="1">
    <source>
        <dbReference type="SAM" id="MobiDB-lite"/>
    </source>
</evidence>
<name>A0A6P1NWA2_9MICC</name>
<feature type="region of interest" description="Disordered" evidence="1">
    <location>
        <begin position="98"/>
        <end position="120"/>
    </location>
</feature>
<gene>
    <name evidence="3" type="ORF">GU243_17290</name>
</gene>
<keyword evidence="2" id="KW-0812">Transmembrane</keyword>
<dbReference type="KEGG" id="psey:GU243_17290"/>
<evidence type="ECO:0000313" key="4">
    <source>
        <dbReference type="Proteomes" id="UP000464186"/>
    </source>
</evidence>